<evidence type="ECO:0000313" key="1">
    <source>
        <dbReference type="EMBL" id="MEC0242488.1"/>
    </source>
</evidence>
<organism evidence="1 2">
    <name type="scientific">Paenibacillus dokdonensis</name>
    <dbReference type="NCBI Taxonomy" id="2567944"/>
    <lineage>
        <taxon>Bacteria</taxon>
        <taxon>Bacillati</taxon>
        <taxon>Bacillota</taxon>
        <taxon>Bacilli</taxon>
        <taxon>Bacillales</taxon>
        <taxon>Paenibacillaceae</taxon>
        <taxon>Paenibacillus</taxon>
    </lineage>
</organism>
<dbReference type="EMBL" id="JARLKZ010000016">
    <property type="protein sequence ID" value="MEC0242488.1"/>
    <property type="molecule type" value="Genomic_DNA"/>
</dbReference>
<name>A0ABU6GSU3_9BACL</name>
<accession>A0ABU6GSU3</accession>
<proteinExistence type="predicted"/>
<dbReference type="RefSeq" id="WP_326090263.1">
    <property type="nucleotide sequence ID" value="NZ_JARLKZ010000016.1"/>
</dbReference>
<dbReference type="Proteomes" id="UP001344632">
    <property type="component" value="Unassembled WGS sequence"/>
</dbReference>
<reference evidence="1 2" key="1">
    <citation type="submission" date="2023-03" db="EMBL/GenBank/DDBJ databases">
        <title>Bacillus Genome Sequencing.</title>
        <authorList>
            <person name="Dunlap C."/>
        </authorList>
    </citation>
    <scope>NUCLEOTIDE SEQUENCE [LARGE SCALE GENOMIC DNA]</scope>
    <source>
        <strain evidence="1 2">BD-525</strain>
    </source>
</reference>
<protein>
    <submittedName>
        <fullName evidence="1">Uncharacterized protein</fullName>
    </submittedName>
</protein>
<sequence>MSEFKQLLLLRSHITDNFMFTADIRLIQFLFLLSLKEIMFFDFMFPEHGIIIIGNFDLSLPVYFNDEDTLNHLVFLAEKYGLFIRDIEGF</sequence>
<keyword evidence="2" id="KW-1185">Reference proteome</keyword>
<evidence type="ECO:0000313" key="2">
    <source>
        <dbReference type="Proteomes" id="UP001344632"/>
    </source>
</evidence>
<gene>
    <name evidence="1" type="ORF">P4H66_22000</name>
</gene>
<comment type="caution">
    <text evidence="1">The sequence shown here is derived from an EMBL/GenBank/DDBJ whole genome shotgun (WGS) entry which is preliminary data.</text>
</comment>